<accession>A0A915CSN2</accession>
<dbReference type="Proteomes" id="UP000887574">
    <property type="component" value="Unplaced"/>
</dbReference>
<evidence type="ECO:0000313" key="1">
    <source>
        <dbReference type="Proteomes" id="UP000887574"/>
    </source>
</evidence>
<sequence length="72" mass="8137">MHNYAWKIGLYEQFEADGVCSGIRKVCQDAGAKKHEYKISNESVKSLIVHTKQHSEYKAKIAKLEDSAKEAP</sequence>
<proteinExistence type="predicted"/>
<organism evidence="1 2">
    <name type="scientific">Ditylenchus dipsaci</name>
    <dbReference type="NCBI Taxonomy" id="166011"/>
    <lineage>
        <taxon>Eukaryota</taxon>
        <taxon>Metazoa</taxon>
        <taxon>Ecdysozoa</taxon>
        <taxon>Nematoda</taxon>
        <taxon>Chromadorea</taxon>
        <taxon>Rhabditida</taxon>
        <taxon>Tylenchina</taxon>
        <taxon>Tylenchomorpha</taxon>
        <taxon>Sphaerularioidea</taxon>
        <taxon>Anguinidae</taxon>
        <taxon>Anguininae</taxon>
        <taxon>Ditylenchus</taxon>
    </lineage>
</organism>
<keyword evidence="1" id="KW-1185">Reference proteome</keyword>
<protein>
    <submittedName>
        <fullName evidence="2">Uncharacterized protein</fullName>
    </submittedName>
</protein>
<evidence type="ECO:0000313" key="2">
    <source>
        <dbReference type="WBParaSite" id="jg11700"/>
    </source>
</evidence>
<name>A0A915CSN2_9BILA</name>
<reference evidence="2" key="1">
    <citation type="submission" date="2022-11" db="UniProtKB">
        <authorList>
            <consortium name="WormBaseParasite"/>
        </authorList>
    </citation>
    <scope>IDENTIFICATION</scope>
</reference>
<dbReference type="WBParaSite" id="jg11700">
    <property type="protein sequence ID" value="jg11700"/>
    <property type="gene ID" value="jg11700"/>
</dbReference>
<dbReference type="AlphaFoldDB" id="A0A915CSN2"/>